<evidence type="ECO:0000313" key="2">
    <source>
        <dbReference type="EMBL" id="HIQ67615.1"/>
    </source>
</evidence>
<keyword evidence="2" id="KW-0808">Transferase</keyword>
<organism evidence="2 3">
    <name type="scientific">Candidatus Faecousia excrementigallinarum</name>
    <dbReference type="NCBI Taxonomy" id="2840806"/>
    <lineage>
        <taxon>Bacteria</taxon>
        <taxon>Bacillati</taxon>
        <taxon>Bacillota</taxon>
        <taxon>Clostridia</taxon>
        <taxon>Eubacteriales</taxon>
        <taxon>Oscillospiraceae</taxon>
        <taxon>Faecousia</taxon>
    </lineage>
</organism>
<keyword evidence="2" id="KW-0489">Methyltransferase</keyword>
<feature type="domain" description="Methyltransferase small" evidence="1">
    <location>
        <begin position="34"/>
        <end position="158"/>
    </location>
</feature>
<evidence type="ECO:0000259" key="1">
    <source>
        <dbReference type="Pfam" id="PF05175"/>
    </source>
</evidence>
<reference evidence="2" key="1">
    <citation type="submission" date="2020-10" db="EMBL/GenBank/DDBJ databases">
        <authorList>
            <person name="Gilroy R."/>
        </authorList>
    </citation>
    <scope>NUCLEOTIDE SEQUENCE</scope>
    <source>
        <strain evidence="2">13361</strain>
    </source>
</reference>
<dbReference type="Gene3D" id="3.40.50.150">
    <property type="entry name" value="Vaccinia Virus protein VP39"/>
    <property type="match status" value="1"/>
</dbReference>
<dbReference type="Pfam" id="PF05175">
    <property type="entry name" value="MTS"/>
    <property type="match status" value="1"/>
</dbReference>
<dbReference type="AlphaFoldDB" id="A0A9D0Z293"/>
<dbReference type="CDD" id="cd02440">
    <property type="entry name" value="AdoMet_MTases"/>
    <property type="match status" value="1"/>
</dbReference>
<dbReference type="PANTHER" id="PTHR47739:SF1">
    <property type="entry name" value="TRNA1(VAL) (ADENINE(37)-N6)-METHYLTRANSFERASE"/>
    <property type="match status" value="1"/>
</dbReference>
<dbReference type="PANTHER" id="PTHR47739">
    <property type="entry name" value="TRNA1(VAL) (ADENINE(37)-N6)-METHYLTRANSFERASE"/>
    <property type="match status" value="1"/>
</dbReference>
<proteinExistence type="predicted"/>
<name>A0A9D0Z293_9FIRM</name>
<sequence length="229" mass="24916">MEHLHNGFTLELCPGAFPLSTDSVALSGFVSLPKKAAVLDLGSGCGTLGLLLCARFPQCTVTGVELEESAHAMALHNAQVNGLTDRLTSICADLTAIPSLVAPGSYTCCISNPPYFAAGPQSKAHPTARQEVHCTLEDVFRSAGWALRYGGDFYLVHRPERFAEACSCASRHGMEVKKVCLLRHKPHDPISLTLLSCRKGGKPGLNWEEMCLFREDGTPTDDYRRLYHL</sequence>
<gene>
    <name evidence="2" type="ORF">IAB74_03790</name>
</gene>
<dbReference type="InterPro" id="IPR050210">
    <property type="entry name" value="tRNA_Adenine-N(6)_MTase"/>
</dbReference>
<accession>A0A9D0Z293</accession>
<comment type="caution">
    <text evidence="2">The sequence shown here is derived from an EMBL/GenBank/DDBJ whole genome shotgun (WGS) entry which is preliminary data.</text>
</comment>
<dbReference type="SUPFAM" id="SSF53335">
    <property type="entry name" value="S-adenosyl-L-methionine-dependent methyltransferases"/>
    <property type="match status" value="1"/>
</dbReference>
<reference evidence="2" key="2">
    <citation type="journal article" date="2021" name="PeerJ">
        <title>Extensive microbial diversity within the chicken gut microbiome revealed by metagenomics and culture.</title>
        <authorList>
            <person name="Gilroy R."/>
            <person name="Ravi A."/>
            <person name="Getino M."/>
            <person name="Pursley I."/>
            <person name="Horton D.L."/>
            <person name="Alikhan N.F."/>
            <person name="Baker D."/>
            <person name="Gharbi K."/>
            <person name="Hall N."/>
            <person name="Watson M."/>
            <person name="Adriaenssens E.M."/>
            <person name="Foster-Nyarko E."/>
            <person name="Jarju S."/>
            <person name="Secka A."/>
            <person name="Antonio M."/>
            <person name="Oren A."/>
            <person name="Chaudhuri R.R."/>
            <person name="La Ragione R."/>
            <person name="Hildebrand F."/>
            <person name="Pallen M.J."/>
        </authorList>
    </citation>
    <scope>NUCLEOTIDE SEQUENCE</scope>
    <source>
        <strain evidence="2">13361</strain>
    </source>
</reference>
<dbReference type="GO" id="GO:0008168">
    <property type="term" value="F:methyltransferase activity"/>
    <property type="evidence" value="ECO:0007669"/>
    <property type="project" value="UniProtKB-KW"/>
</dbReference>
<dbReference type="InterPro" id="IPR007848">
    <property type="entry name" value="Small_mtfrase_dom"/>
</dbReference>
<dbReference type="EMBL" id="DVFK01000057">
    <property type="protein sequence ID" value="HIQ67615.1"/>
    <property type="molecule type" value="Genomic_DNA"/>
</dbReference>
<dbReference type="InterPro" id="IPR029063">
    <property type="entry name" value="SAM-dependent_MTases_sf"/>
</dbReference>
<evidence type="ECO:0000313" key="3">
    <source>
        <dbReference type="Proteomes" id="UP000886796"/>
    </source>
</evidence>
<protein>
    <submittedName>
        <fullName evidence="2">Methyltransferase</fullName>
    </submittedName>
</protein>
<dbReference type="GO" id="GO:0032259">
    <property type="term" value="P:methylation"/>
    <property type="evidence" value="ECO:0007669"/>
    <property type="project" value="UniProtKB-KW"/>
</dbReference>
<dbReference type="Proteomes" id="UP000886796">
    <property type="component" value="Unassembled WGS sequence"/>
</dbReference>